<comment type="caution">
    <text evidence="1">The sequence shown here is derived from an EMBL/GenBank/DDBJ whole genome shotgun (WGS) entry which is preliminary data.</text>
</comment>
<reference evidence="1" key="1">
    <citation type="submission" date="2023-07" db="EMBL/GenBank/DDBJ databases">
        <title>draft genome sequence of fig (Ficus carica).</title>
        <authorList>
            <person name="Takahashi T."/>
            <person name="Nishimura K."/>
        </authorList>
    </citation>
    <scope>NUCLEOTIDE SEQUENCE</scope>
</reference>
<evidence type="ECO:0000313" key="1">
    <source>
        <dbReference type="EMBL" id="GMN44838.1"/>
    </source>
</evidence>
<keyword evidence="2" id="KW-1185">Reference proteome</keyword>
<sequence>MGDLAYLNPIAGRSSVTITAGNLGSYSRSDDWKPGLASTNDVTNFTARRCCRRELRHQKPTIFVETLLVVVVSYKRESIVVVSLKRAWIDLQQRFLLMYSRFREADGLAISLAAW</sequence>
<evidence type="ECO:0000313" key="2">
    <source>
        <dbReference type="Proteomes" id="UP001187192"/>
    </source>
</evidence>
<gene>
    <name evidence="1" type="ORF">TIFTF001_014036</name>
</gene>
<name>A0AA87ZYS7_FICCA</name>
<dbReference type="Proteomes" id="UP001187192">
    <property type="component" value="Unassembled WGS sequence"/>
</dbReference>
<dbReference type="AlphaFoldDB" id="A0AA87ZYS7"/>
<proteinExistence type="predicted"/>
<protein>
    <submittedName>
        <fullName evidence="1">Uncharacterized protein</fullName>
    </submittedName>
</protein>
<organism evidence="1 2">
    <name type="scientific">Ficus carica</name>
    <name type="common">Common fig</name>
    <dbReference type="NCBI Taxonomy" id="3494"/>
    <lineage>
        <taxon>Eukaryota</taxon>
        <taxon>Viridiplantae</taxon>
        <taxon>Streptophyta</taxon>
        <taxon>Embryophyta</taxon>
        <taxon>Tracheophyta</taxon>
        <taxon>Spermatophyta</taxon>
        <taxon>Magnoliopsida</taxon>
        <taxon>eudicotyledons</taxon>
        <taxon>Gunneridae</taxon>
        <taxon>Pentapetalae</taxon>
        <taxon>rosids</taxon>
        <taxon>fabids</taxon>
        <taxon>Rosales</taxon>
        <taxon>Moraceae</taxon>
        <taxon>Ficeae</taxon>
        <taxon>Ficus</taxon>
    </lineage>
</organism>
<dbReference type="EMBL" id="BTGU01000019">
    <property type="protein sequence ID" value="GMN44838.1"/>
    <property type="molecule type" value="Genomic_DNA"/>
</dbReference>
<accession>A0AA87ZYS7</accession>